<keyword evidence="4" id="KW-1185">Reference proteome</keyword>
<dbReference type="GO" id="GO:0016787">
    <property type="term" value="F:hydrolase activity"/>
    <property type="evidence" value="ECO:0007669"/>
    <property type="project" value="UniProtKB-KW"/>
</dbReference>
<dbReference type="InterPro" id="IPR000073">
    <property type="entry name" value="AB_hydrolase_1"/>
</dbReference>
<protein>
    <submittedName>
        <fullName evidence="3">Pimeloyl-ACP methyl ester carboxylesterase</fullName>
    </submittedName>
</protein>
<reference evidence="4" key="1">
    <citation type="submission" date="2016-10" db="EMBL/GenBank/DDBJ databases">
        <authorList>
            <person name="Varghese N."/>
            <person name="Submissions S."/>
        </authorList>
    </citation>
    <scope>NUCLEOTIDE SEQUENCE [LARGE SCALE GENOMIC DNA]</scope>
    <source>
        <strain evidence="4">DSM 27981</strain>
    </source>
</reference>
<evidence type="ECO:0000313" key="4">
    <source>
        <dbReference type="Proteomes" id="UP000199119"/>
    </source>
</evidence>
<dbReference type="EMBL" id="FONX01000016">
    <property type="protein sequence ID" value="SFF19906.1"/>
    <property type="molecule type" value="Genomic_DNA"/>
</dbReference>
<dbReference type="RefSeq" id="WP_092941085.1">
    <property type="nucleotide sequence ID" value="NZ_FONX01000016.1"/>
</dbReference>
<dbReference type="Pfam" id="PF12697">
    <property type="entry name" value="Abhydrolase_6"/>
    <property type="match status" value="1"/>
</dbReference>
<name>A0A1I2GTC9_9BURK</name>
<dbReference type="GO" id="GO:0016020">
    <property type="term" value="C:membrane"/>
    <property type="evidence" value="ECO:0007669"/>
    <property type="project" value="TreeGrafter"/>
</dbReference>
<evidence type="ECO:0000313" key="3">
    <source>
        <dbReference type="EMBL" id="SFF19906.1"/>
    </source>
</evidence>
<dbReference type="OrthoDB" id="9780765at2"/>
<evidence type="ECO:0000256" key="1">
    <source>
        <dbReference type="ARBA" id="ARBA00022801"/>
    </source>
</evidence>
<gene>
    <name evidence="3" type="ORF">SAMN04489711_11667</name>
</gene>
<dbReference type="InterPro" id="IPR029058">
    <property type="entry name" value="AB_hydrolase_fold"/>
</dbReference>
<dbReference type="SUPFAM" id="SSF53474">
    <property type="entry name" value="alpha/beta-Hydrolases"/>
    <property type="match status" value="1"/>
</dbReference>
<dbReference type="PANTHER" id="PTHR43798">
    <property type="entry name" value="MONOACYLGLYCEROL LIPASE"/>
    <property type="match status" value="1"/>
</dbReference>
<accession>A0A1I2GTC9</accession>
<proteinExistence type="predicted"/>
<organism evidence="3 4">
    <name type="scientific">Paracidovorax wautersii</name>
    <dbReference type="NCBI Taxonomy" id="1177982"/>
    <lineage>
        <taxon>Bacteria</taxon>
        <taxon>Pseudomonadati</taxon>
        <taxon>Pseudomonadota</taxon>
        <taxon>Betaproteobacteria</taxon>
        <taxon>Burkholderiales</taxon>
        <taxon>Comamonadaceae</taxon>
        <taxon>Paracidovorax</taxon>
    </lineage>
</organism>
<sequence length="294" mass="30198">MTQDRLSLKVQQLGAAFPERVVALPDGSHVAWREACAAGDGDGFAVVMLHGISSGAASWLDVAVPLAAQVRVLAWDAPGYGASTPLAQPAPTDADYARVLAQSLEILGVRRCVLVGHSLGALTAARWAASAADGPSCGVDALVLISPAGGYGGPAQAAQQAEVRRTRLAALADKGVAGLAAEIDRRLVSPEAPEAVREWVRWNTARMGASGYAQAVELLCSGDLGRAAGRLSMPVHVWVGEHDVVTPPAACRGWAESLGANYRTLANAGHASPVEQPVAIAQGLASLLTPGTSR</sequence>
<dbReference type="Proteomes" id="UP000199119">
    <property type="component" value="Unassembled WGS sequence"/>
</dbReference>
<dbReference type="STRING" id="1177982.SAMN04489711_11667"/>
<evidence type="ECO:0000259" key="2">
    <source>
        <dbReference type="Pfam" id="PF12697"/>
    </source>
</evidence>
<dbReference type="Gene3D" id="3.40.50.1820">
    <property type="entry name" value="alpha/beta hydrolase"/>
    <property type="match status" value="1"/>
</dbReference>
<feature type="domain" description="AB hydrolase-1" evidence="2">
    <location>
        <begin position="46"/>
        <end position="281"/>
    </location>
</feature>
<dbReference type="InterPro" id="IPR050266">
    <property type="entry name" value="AB_hydrolase_sf"/>
</dbReference>
<dbReference type="PANTHER" id="PTHR43798:SF31">
    <property type="entry name" value="AB HYDROLASE SUPERFAMILY PROTEIN YCLE"/>
    <property type="match status" value="1"/>
</dbReference>
<keyword evidence="1" id="KW-0378">Hydrolase</keyword>
<dbReference type="AlphaFoldDB" id="A0A1I2GTC9"/>